<dbReference type="InterPro" id="IPR041222">
    <property type="entry name" value="PriA_3primeBD"/>
</dbReference>
<keyword evidence="4 11" id="KW-0547">Nucleotide-binding</keyword>
<feature type="binding site" evidence="11">
    <location>
        <position position="516"/>
    </location>
    <ligand>
        <name>Zn(2+)</name>
        <dbReference type="ChEBI" id="CHEBI:29105"/>
        <label>1</label>
    </ligand>
</feature>
<keyword evidence="10 11" id="KW-0413">Isomerase</keyword>
<evidence type="ECO:0000259" key="12">
    <source>
        <dbReference type="PROSITE" id="PS51192"/>
    </source>
</evidence>
<dbReference type="SUPFAM" id="SSF52540">
    <property type="entry name" value="P-loop containing nucleoside triphosphate hydrolases"/>
    <property type="match status" value="2"/>
</dbReference>
<dbReference type="InterPro" id="IPR040498">
    <property type="entry name" value="PriA_CRR"/>
</dbReference>
<comment type="similarity">
    <text evidence="11">Belongs to the helicase family. PriA subfamily.</text>
</comment>
<organism evidence="14 15">
    <name type="scientific">Clostridium facile</name>
    <dbReference type="NCBI Taxonomy" id="2763035"/>
    <lineage>
        <taxon>Bacteria</taxon>
        <taxon>Bacillati</taxon>
        <taxon>Bacillota</taxon>
        <taxon>Clostridia</taxon>
        <taxon>Eubacteriales</taxon>
        <taxon>Clostridiaceae</taxon>
        <taxon>Clostridium</taxon>
    </lineage>
</organism>
<evidence type="ECO:0000256" key="10">
    <source>
        <dbReference type="ARBA" id="ARBA00023235"/>
    </source>
</evidence>
<feature type="binding site" evidence="11">
    <location>
        <position position="553"/>
    </location>
    <ligand>
        <name>Zn(2+)</name>
        <dbReference type="ChEBI" id="CHEBI:29105"/>
        <label>1</label>
    </ligand>
</feature>
<dbReference type="HAMAP" id="MF_00983">
    <property type="entry name" value="PriA"/>
    <property type="match status" value="1"/>
</dbReference>
<feature type="binding site" evidence="11">
    <location>
        <position position="513"/>
    </location>
    <ligand>
        <name>Zn(2+)</name>
        <dbReference type="ChEBI" id="CHEBI:29105"/>
        <label>1</label>
    </ligand>
</feature>
<dbReference type="PANTHER" id="PTHR30580">
    <property type="entry name" value="PRIMOSOMAL PROTEIN N"/>
    <property type="match status" value="1"/>
</dbReference>
<keyword evidence="6 11" id="KW-0347">Helicase</keyword>
<dbReference type="InterPro" id="IPR042115">
    <property type="entry name" value="PriA_3primeBD_sf"/>
</dbReference>
<dbReference type="InterPro" id="IPR027417">
    <property type="entry name" value="P-loop_NTPase"/>
</dbReference>
<evidence type="ECO:0000256" key="1">
    <source>
        <dbReference type="ARBA" id="ARBA00022515"/>
    </source>
</evidence>
<name>A0ABR7IPN5_9CLOT</name>
<dbReference type="Gene3D" id="3.40.50.300">
    <property type="entry name" value="P-loop containing nucleotide triphosphate hydrolases"/>
    <property type="match status" value="2"/>
</dbReference>
<protein>
    <recommendedName>
        <fullName evidence="11">Replication restart protein PriA</fullName>
    </recommendedName>
    <alternativeName>
        <fullName evidence="11">ATP-dependent DNA helicase PriA</fullName>
        <ecNumber evidence="11">5.6.2.4</ecNumber>
    </alternativeName>
    <alternativeName>
        <fullName evidence="11">DNA 3'-5' helicase PriA</fullName>
    </alternativeName>
</protein>
<dbReference type="InterPro" id="IPR014001">
    <property type="entry name" value="Helicase_ATP-bd"/>
</dbReference>
<evidence type="ECO:0000256" key="7">
    <source>
        <dbReference type="ARBA" id="ARBA00022833"/>
    </source>
</evidence>
<dbReference type="Pfam" id="PF18319">
    <property type="entry name" value="Zn_ribbon_PriA"/>
    <property type="match status" value="1"/>
</dbReference>
<dbReference type="RefSeq" id="WP_186996204.1">
    <property type="nucleotide sequence ID" value="NZ_JACOQK010000001.1"/>
</dbReference>
<proteinExistence type="inferred from homology"/>
<feature type="binding site" evidence="11">
    <location>
        <position position="540"/>
    </location>
    <ligand>
        <name>Zn(2+)</name>
        <dbReference type="ChEBI" id="CHEBI:29105"/>
        <label>2</label>
    </ligand>
</feature>
<feature type="domain" description="Helicase C-terminal" evidence="13">
    <location>
        <begin position="548"/>
        <end position="707"/>
    </location>
</feature>
<dbReference type="PROSITE" id="PS51192">
    <property type="entry name" value="HELICASE_ATP_BIND_1"/>
    <property type="match status" value="1"/>
</dbReference>
<feature type="binding site" evidence="11">
    <location>
        <position position="556"/>
    </location>
    <ligand>
        <name>Zn(2+)</name>
        <dbReference type="ChEBI" id="CHEBI:29105"/>
        <label>1</label>
    </ligand>
</feature>
<keyword evidence="9 11" id="KW-0238">DNA-binding</keyword>
<gene>
    <name evidence="11 14" type="primary">priA</name>
    <name evidence="14" type="ORF">H8Z77_03575</name>
</gene>
<evidence type="ECO:0000259" key="13">
    <source>
        <dbReference type="PROSITE" id="PS51194"/>
    </source>
</evidence>
<reference evidence="14 15" key="1">
    <citation type="submission" date="2020-08" db="EMBL/GenBank/DDBJ databases">
        <title>Genome public.</title>
        <authorList>
            <person name="Liu C."/>
            <person name="Sun Q."/>
        </authorList>
    </citation>
    <scope>NUCLEOTIDE SEQUENCE [LARGE SCALE GENOMIC DNA]</scope>
    <source>
        <strain evidence="14 15">NSJ-27</strain>
    </source>
</reference>
<feature type="binding site" evidence="11">
    <location>
        <position position="543"/>
    </location>
    <ligand>
        <name>Zn(2+)</name>
        <dbReference type="ChEBI" id="CHEBI:29105"/>
        <label>2</label>
    </ligand>
</feature>
<feature type="domain" description="Helicase ATP-binding" evidence="12">
    <location>
        <begin position="285"/>
        <end position="452"/>
    </location>
</feature>
<evidence type="ECO:0000313" key="15">
    <source>
        <dbReference type="Proteomes" id="UP000649151"/>
    </source>
</evidence>
<comment type="function">
    <text evidence="11">Initiates the restart of stalled replication forks, which reloads the replicative helicase on sites other than the origin of replication. Recognizes and binds to abandoned replication forks and remodels them to uncover a helicase loading site. Promotes assembly of the primosome at these replication forks.</text>
</comment>
<dbReference type="EC" id="5.6.2.4" evidence="11"/>
<evidence type="ECO:0000256" key="11">
    <source>
        <dbReference type="HAMAP-Rule" id="MF_00983"/>
    </source>
</evidence>
<dbReference type="Pfam" id="PF00271">
    <property type="entry name" value="Helicase_C"/>
    <property type="match status" value="1"/>
</dbReference>
<evidence type="ECO:0000256" key="2">
    <source>
        <dbReference type="ARBA" id="ARBA00022705"/>
    </source>
</evidence>
<dbReference type="Pfam" id="PF18074">
    <property type="entry name" value="PriA_C"/>
    <property type="match status" value="1"/>
</dbReference>
<dbReference type="NCBIfam" id="TIGR00595">
    <property type="entry name" value="priA"/>
    <property type="match status" value="1"/>
</dbReference>
<accession>A0ABR7IPN5</accession>
<keyword evidence="8 11" id="KW-0067">ATP-binding</keyword>
<evidence type="ECO:0000256" key="9">
    <source>
        <dbReference type="ARBA" id="ARBA00023125"/>
    </source>
</evidence>
<evidence type="ECO:0000256" key="4">
    <source>
        <dbReference type="ARBA" id="ARBA00022741"/>
    </source>
</evidence>
<evidence type="ECO:0000256" key="3">
    <source>
        <dbReference type="ARBA" id="ARBA00022723"/>
    </source>
</evidence>
<dbReference type="Pfam" id="PF00270">
    <property type="entry name" value="DEAD"/>
    <property type="match status" value="1"/>
</dbReference>
<dbReference type="PANTHER" id="PTHR30580:SF0">
    <property type="entry name" value="PRIMOSOMAL PROTEIN N"/>
    <property type="match status" value="1"/>
</dbReference>
<dbReference type="SMART" id="SM00487">
    <property type="entry name" value="DEXDc"/>
    <property type="match status" value="1"/>
</dbReference>
<feature type="binding site" evidence="11">
    <location>
        <position position="522"/>
    </location>
    <ligand>
        <name>Zn(2+)</name>
        <dbReference type="ChEBI" id="CHEBI:29105"/>
        <label>2</label>
    </ligand>
</feature>
<dbReference type="Proteomes" id="UP000649151">
    <property type="component" value="Unassembled WGS sequence"/>
</dbReference>
<sequence>MIAKIAVEKTSIRFDRLFDYAVPDHQQAQAKIGCRVSVPFGNANQYRQGVILDIKNDQPEIKLKTIAGFLDDQPILSSKMVDIVFYLVHSTFCTYYEAIRTILPAGFSYFLKKSYQFIDRLEGLENYSPHQLELLSFLRKAANQQEVDRIVQHQLESGRRADIDFLIQQQVLTPSVSSKRKLGDKTVNMVKMTDPEFDPSSCKLSQKQKKVVSFLLELGAVSIKEVCYFCGVTDIVVKNLAKQGIVTLYEQEVYRTPYEAATPTRKPELVLTPQQQEVLDGLLHQYYTNRPSVALLHGITGSGKTQVFLKLIEKMIQMGKQTILMVPEISLTPQMLQKFQLAFGSEIAVMHSSLSMGEQMDEYKRIKNGEVKIVIGTRSAVFAPLEQLGLIIMDEEGESTYKSSDMSPRYHTRDVAKYRCIQQKALLLLASATPSVESYYAAKQGVYSLYELNQRYADAQLPEVTLIDMRQEPSSLITGVSEYLAEEIARNLQQGEQSILLLNRRGYRSVLSCVDCGWVAECPHCSVGMTYHRANGYLMCHYCGYSQELPKTCPECGGSHLMLTGQGTQKIEEEVQQYFPDARVLRMDADTTFTRAALESKIQSFSKGEYDILIGTQIVAKGLDFPNVTLVGVLSADSMLFGDDFKCHEHAFSMLTQVVGRSGRGGKKGRAYIQTYNPDHPVIRQAASQDYQSFYQDEIVEREAFFYPPFCDICLVGITGRQEQQVDIGARLFLTVLKQATKGLRQNIPMKVLGRSKPYIYKMNNKYRQRIILKCRNNTAFRQLMRKVLVYTASRKECSNLHLYCDINGEIN</sequence>
<dbReference type="EMBL" id="JACOQK010000001">
    <property type="protein sequence ID" value="MBC5787104.1"/>
    <property type="molecule type" value="Genomic_DNA"/>
</dbReference>
<evidence type="ECO:0000256" key="8">
    <source>
        <dbReference type="ARBA" id="ARBA00022840"/>
    </source>
</evidence>
<dbReference type="Pfam" id="PF17764">
    <property type="entry name" value="PriA_3primeBD"/>
    <property type="match status" value="1"/>
</dbReference>
<dbReference type="InterPro" id="IPR001650">
    <property type="entry name" value="Helicase_C-like"/>
</dbReference>
<keyword evidence="3 11" id="KW-0479">Metal-binding</keyword>
<comment type="cofactor">
    <cofactor evidence="11">
        <name>Zn(2+)</name>
        <dbReference type="ChEBI" id="CHEBI:29105"/>
    </cofactor>
    <text evidence="11">Binds 2 zinc ions per subunit.</text>
</comment>
<dbReference type="Gene3D" id="3.40.1440.60">
    <property type="entry name" value="PriA, 3(prime) DNA-binding domain"/>
    <property type="match status" value="1"/>
</dbReference>
<feature type="binding site" evidence="11">
    <location>
        <position position="525"/>
    </location>
    <ligand>
        <name>Zn(2+)</name>
        <dbReference type="ChEBI" id="CHEBI:29105"/>
        <label>2</label>
    </ligand>
</feature>
<keyword evidence="2 11" id="KW-0235">DNA replication</keyword>
<dbReference type="PROSITE" id="PS51194">
    <property type="entry name" value="HELICASE_CTER"/>
    <property type="match status" value="1"/>
</dbReference>
<dbReference type="SMART" id="SM00490">
    <property type="entry name" value="HELICc"/>
    <property type="match status" value="1"/>
</dbReference>
<keyword evidence="15" id="KW-1185">Reference proteome</keyword>
<dbReference type="CDD" id="cd17929">
    <property type="entry name" value="DEXHc_priA"/>
    <property type="match status" value="1"/>
</dbReference>
<comment type="subunit">
    <text evidence="11">Component of the replication restart primosome.</text>
</comment>
<comment type="catalytic activity">
    <reaction evidence="11">
        <text>Couples ATP hydrolysis with the unwinding of duplex DNA by translocating in the 3'-5' direction.</text>
        <dbReference type="EC" id="5.6.2.4"/>
    </reaction>
</comment>
<dbReference type="InterPro" id="IPR011545">
    <property type="entry name" value="DEAD/DEAH_box_helicase_dom"/>
</dbReference>
<keyword evidence="5 11" id="KW-0378">Hydrolase</keyword>
<evidence type="ECO:0000256" key="6">
    <source>
        <dbReference type="ARBA" id="ARBA00022806"/>
    </source>
</evidence>
<dbReference type="InterPro" id="IPR041236">
    <property type="entry name" value="PriA_C"/>
</dbReference>
<comment type="caution">
    <text evidence="14">The sequence shown here is derived from an EMBL/GenBank/DDBJ whole genome shotgun (WGS) entry which is preliminary data.</text>
</comment>
<keyword evidence="1 11" id="KW-0639">Primosome</keyword>
<keyword evidence="7 11" id="KW-0862">Zinc</keyword>
<evidence type="ECO:0000256" key="5">
    <source>
        <dbReference type="ARBA" id="ARBA00022801"/>
    </source>
</evidence>
<comment type="catalytic activity">
    <reaction evidence="11">
        <text>ATP + H2O = ADP + phosphate + H(+)</text>
        <dbReference type="Rhea" id="RHEA:13065"/>
        <dbReference type="ChEBI" id="CHEBI:15377"/>
        <dbReference type="ChEBI" id="CHEBI:15378"/>
        <dbReference type="ChEBI" id="CHEBI:30616"/>
        <dbReference type="ChEBI" id="CHEBI:43474"/>
        <dbReference type="ChEBI" id="CHEBI:456216"/>
        <dbReference type="EC" id="5.6.2.4"/>
    </reaction>
</comment>
<evidence type="ECO:0000313" key="14">
    <source>
        <dbReference type="EMBL" id="MBC5787104.1"/>
    </source>
</evidence>
<dbReference type="InterPro" id="IPR005259">
    <property type="entry name" value="PriA"/>
</dbReference>